<comment type="similarity">
    <text evidence="1">Belongs to the AB hydrolase superfamily. AB hydrolase 4 family.</text>
</comment>
<keyword evidence="5" id="KW-1185">Reference proteome</keyword>
<accession>A0ABT7PQI3</accession>
<dbReference type="PRINTS" id="PR00111">
    <property type="entry name" value="ABHYDROLASE"/>
</dbReference>
<dbReference type="InterPro" id="IPR029058">
    <property type="entry name" value="AB_hydrolase_fold"/>
</dbReference>
<keyword evidence="4" id="KW-0378">Hydrolase</keyword>
<organism evidence="4 5">
    <name type="scientific">Roseiconus lacunae</name>
    <dbReference type="NCBI Taxonomy" id="2605694"/>
    <lineage>
        <taxon>Bacteria</taxon>
        <taxon>Pseudomonadati</taxon>
        <taxon>Planctomycetota</taxon>
        <taxon>Planctomycetia</taxon>
        <taxon>Pirellulales</taxon>
        <taxon>Pirellulaceae</taxon>
        <taxon>Roseiconus</taxon>
    </lineage>
</organism>
<dbReference type="InterPro" id="IPR050960">
    <property type="entry name" value="AB_hydrolase_4_sf"/>
</dbReference>
<evidence type="ECO:0000256" key="1">
    <source>
        <dbReference type="ARBA" id="ARBA00010884"/>
    </source>
</evidence>
<name>A0ABT7PQI3_9BACT</name>
<proteinExistence type="inferred from homology"/>
<dbReference type="GO" id="GO:0016787">
    <property type="term" value="F:hydrolase activity"/>
    <property type="evidence" value="ECO:0007669"/>
    <property type="project" value="UniProtKB-KW"/>
</dbReference>
<feature type="region of interest" description="Disordered" evidence="2">
    <location>
        <begin position="348"/>
        <end position="367"/>
    </location>
</feature>
<sequence>MDTDPNEPWRAIFPPFHPKPPWYGGYLQTARSRLFRLQERDLSDYRVKSLRMPTSDDTGDVLTADLLSPPEGPRHPWPLIVLLHGLGGTSQSSYIRSCAKTLLSEGHRVLRLNFRGAGNSAERCQSIHHPGRSEDLTHVFDAVRKDPKYSSELNHGVLLVGFSLGGSVLLHFLANEPEGVPISAAITVSAPLDLAATSRELSQLSRRPIERYLLGKMKKEVLRENSCLTDEERVAVRSANSVWQFDERFTSKHCGFETVDEYYAKNSAERVLDQIDVKTYLIYANSDPVVPSETYAKIDWQSNARLQPVIVDDGGHVGFHGRDDDARWHERCIGIVARRSEAANDQPVLGCTNQDGNRRGQNLQVYH</sequence>
<dbReference type="SUPFAM" id="SSF53474">
    <property type="entry name" value="alpha/beta-Hydrolases"/>
    <property type="match status" value="1"/>
</dbReference>
<dbReference type="InterPro" id="IPR012020">
    <property type="entry name" value="ABHD4"/>
</dbReference>
<gene>
    <name evidence="4" type="ORF">QTN89_24210</name>
</gene>
<evidence type="ECO:0000313" key="5">
    <source>
        <dbReference type="Proteomes" id="UP001239462"/>
    </source>
</evidence>
<comment type="caution">
    <text evidence="4">The sequence shown here is derived from an EMBL/GenBank/DDBJ whole genome shotgun (WGS) entry which is preliminary data.</text>
</comment>
<dbReference type="RefSeq" id="WP_149495716.1">
    <property type="nucleotide sequence ID" value="NZ_JASZZN010000023.1"/>
</dbReference>
<feature type="compositionally biased region" description="Polar residues" evidence="2">
    <location>
        <begin position="351"/>
        <end position="367"/>
    </location>
</feature>
<feature type="domain" description="AB hydrolase-1" evidence="3">
    <location>
        <begin position="78"/>
        <end position="320"/>
    </location>
</feature>
<dbReference type="PANTHER" id="PTHR10794">
    <property type="entry name" value="ABHYDROLASE DOMAIN-CONTAINING PROTEIN"/>
    <property type="match status" value="1"/>
</dbReference>
<dbReference type="PANTHER" id="PTHR10794:SF94">
    <property type="entry name" value="ESTERASE YHET-RELATED"/>
    <property type="match status" value="1"/>
</dbReference>
<dbReference type="Pfam" id="PF00561">
    <property type="entry name" value="Abhydrolase_1"/>
    <property type="match status" value="1"/>
</dbReference>
<dbReference type="Proteomes" id="UP001239462">
    <property type="component" value="Unassembled WGS sequence"/>
</dbReference>
<dbReference type="Gene3D" id="3.40.50.1820">
    <property type="entry name" value="alpha/beta hydrolase"/>
    <property type="match status" value="1"/>
</dbReference>
<evidence type="ECO:0000259" key="3">
    <source>
        <dbReference type="Pfam" id="PF00561"/>
    </source>
</evidence>
<dbReference type="InterPro" id="IPR000073">
    <property type="entry name" value="AB_hydrolase_1"/>
</dbReference>
<reference evidence="4 5" key="1">
    <citation type="submission" date="2023-06" db="EMBL/GenBank/DDBJ databases">
        <title>Roseiconus lacunae JC819 isolated from Gulf of Mannar region, Tamil Nadu.</title>
        <authorList>
            <person name="Pk S."/>
            <person name="Ch S."/>
            <person name="Ch V.R."/>
        </authorList>
    </citation>
    <scope>NUCLEOTIDE SEQUENCE [LARGE SCALE GENOMIC DNA]</scope>
    <source>
        <strain evidence="4 5">JC819</strain>
    </source>
</reference>
<protein>
    <submittedName>
        <fullName evidence="4">Alpha/beta fold hydrolase</fullName>
    </submittedName>
</protein>
<evidence type="ECO:0000313" key="4">
    <source>
        <dbReference type="EMBL" id="MDM4018578.1"/>
    </source>
</evidence>
<dbReference type="PIRSF" id="PIRSF005211">
    <property type="entry name" value="Ab_hydro_YheT"/>
    <property type="match status" value="1"/>
</dbReference>
<evidence type="ECO:0000256" key="2">
    <source>
        <dbReference type="SAM" id="MobiDB-lite"/>
    </source>
</evidence>
<dbReference type="EMBL" id="JASZZN010000023">
    <property type="protein sequence ID" value="MDM4018578.1"/>
    <property type="molecule type" value="Genomic_DNA"/>
</dbReference>